<feature type="chain" id="PRO_5016701716" description="Outer membrane protein beta-barrel domain-containing protein" evidence="2">
    <location>
        <begin position="25"/>
        <end position="189"/>
    </location>
</feature>
<dbReference type="Proteomes" id="UP000251800">
    <property type="component" value="Unassembled WGS sequence"/>
</dbReference>
<dbReference type="InterPro" id="IPR027385">
    <property type="entry name" value="Beta-barrel_OMP"/>
</dbReference>
<organism evidence="4 5">
    <name type="scientific">Abyssibacter profundi</name>
    <dbReference type="NCBI Taxonomy" id="2182787"/>
    <lineage>
        <taxon>Bacteria</taxon>
        <taxon>Pseudomonadati</taxon>
        <taxon>Pseudomonadota</taxon>
        <taxon>Gammaproteobacteria</taxon>
        <taxon>Chromatiales</taxon>
        <taxon>Oceanococcaceae</taxon>
        <taxon>Abyssibacter</taxon>
    </lineage>
</organism>
<evidence type="ECO:0000313" key="5">
    <source>
        <dbReference type="Proteomes" id="UP000251800"/>
    </source>
</evidence>
<evidence type="ECO:0000313" key="4">
    <source>
        <dbReference type="EMBL" id="PWN55569.1"/>
    </source>
</evidence>
<proteinExistence type="predicted"/>
<protein>
    <recommendedName>
        <fullName evidence="3">Outer membrane protein beta-barrel domain-containing protein</fullName>
    </recommendedName>
</protein>
<reference evidence="4 5" key="1">
    <citation type="submission" date="2018-05" db="EMBL/GenBank/DDBJ databases">
        <title>Abyssibacter profundi OUC007T gen. nov., sp. nov, a marine bacterium isolated from seawater of the Mariana Trench.</title>
        <authorList>
            <person name="Zhou S."/>
        </authorList>
    </citation>
    <scope>NUCLEOTIDE SEQUENCE [LARGE SCALE GENOMIC DNA]</scope>
    <source>
        <strain evidence="4 5">OUC007</strain>
    </source>
</reference>
<sequence length="189" mass="20076">MNMTFKTLLASGLAATLCAPAALAQQADFDPYGYVGADIGYFRVESEEFPDDDDNVEDNRTSYRLRVGGRLTPVIGIEGGYTDFGDYDEGAATYTADGLTLAGVLHIPLGERASVYGKLGELFWDAEAEGPLGGRATTDGEDVFYGVGASLPLGEVVALNLGYERYALDDTDVDLAAVGLDLQFGGSRY</sequence>
<dbReference type="EMBL" id="QEQK01000010">
    <property type="protein sequence ID" value="PWN55569.1"/>
    <property type="molecule type" value="Genomic_DNA"/>
</dbReference>
<dbReference type="RefSeq" id="WP_109720808.1">
    <property type="nucleotide sequence ID" value="NZ_QEQK01000010.1"/>
</dbReference>
<evidence type="ECO:0000256" key="2">
    <source>
        <dbReference type="SAM" id="SignalP"/>
    </source>
</evidence>
<dbReference type="Gene3D" id="2.40.160.20">
    <property type="match status" value="1"/>
</dbReference>
<dbReference type="OrthoDB" id="7620169at2"/>
<accession>A0A363UJG1</accession>
<dbReference type="AlphaFoldDB" id="A0A363UJG1"/>
<feature type="domain" description="Outer membrane protein beta-barrel" evidence="3">
    <location>
        <begin position="12"/>
        <end position="184"/>
    </location>
</feature>
<comment type="caution">
    <text evidence="4">The sequence shown here is derived from an EMBL/GenBank/DDBJ whole genome shotgun (WGS) entry which is preliminary data.</text>
</comment>
<gene>
    <name evidence="4" type="ORF">DEH80_12335</name>
</gene>
<dbReference type="SUPFAM" id="SSF56925">
    <property type="entry name" value="OMPA-like"/>
    <property type="match status" value="1"/>
</dbReference>
<keyword evidence="1 2" id="KW-0732">Signal</keyword>
<dbReference type="InterPro" id="IPR011250">
    <property type="entry name" value="OMP/PagP_B-barrel"/>
</dbReference>
<evidence type="ECO:0000256" key="1">
    <source>
        <dbReference type="ARBA" id="ARBA00022729"/>
    </source>
</evidence>
<name>A0A363UJG1_9GAMM</name>
<evidence type="ECO:0000259" key="3">
    <source>
        <dbReference type="Pfam" id="PF13505"/>
    </source>
</evidence>
<dbReference type="Pfam" id="PF13505">
    <property type="entry name" value="OMP_b-brl"/>
    <property type="match status" value="1"/>
</dbReference>
<feature type="signal peptide" evidence="2">
    <location>
        <begin position="1"/>
        <end position="24"/>
    </location>
</feature>
<keyword evidence="5" id="KW-1185">Reference proteome</keyword>